<gene>
    <name evidence="1" type="ORF">A2815_00225</name>
</gene>
<name>A0A1G2FDZ5_9BACT</name>
<dbReference type="AlphaFoldDB" id="A0A1G2FDZ5"/>
<evidence type="ECO:0000313" key="1">
    <source>
        <dbReference type="EMBL" id="OGZ35880.1"/>
    </source>
</evidence>
<evidence type="ECO:0000313" key="2">
    <source>
        <dbReference type="Proteomes" id="UP000176974"/>
    </source>
</evidence>
<reference evidence="1 2" key="1">
    <citation type="journal article" date="2016" name="Nat. Commun.">
        <title>Thousands of microbial genomes shed light on interconnected biogeochemical processes in an aquifer system.</title>
        <authorList>
            <person name="Anantharaman K."/>
            <person name="Brown C.T."/>
            <person name="Hug L.A."/>
            <person name="Sharon I."/>
            <person name="Castelle C.J."/>
            <person name="Probst A.J."/>
            <person name="Thomas B.C."/>
            <person name="Singh A."/>
            <person name="Wilkins M.J."/>
            <person name="Karaoz U."/>
            <person name="Brodie E.L."/>
            <person name="Williams K.H."/>
            <person name="Hubbard S.S."/>
            <person name="Banfield J.F."/>
        </authorList>
    </citation>
    <scope>NUCLEOTIDE SEQUENCE [LARGE SCALE GENOMIC DNA]</scope>
</reference>
<sequence>MPRKKLQQNIIEELGLTDLPEETQTKLLTGMTESILKRITLKIWEELPEKDRGEFEKVRAAGEPEKIDEYLHDKIPNYEEKLQGVIKEFKDEMKDTIADLKNKMGD</sequence>
<dbReference type="InterPro" id="IPR043722">
    <property type="entry name" value="DUF5663"/>
</dbReference>
<dbReference type="Pfam" id="PF18908">
    <property type="entry name" value="DUF5663"/>
    <property type="match status" value="1"/>
</dbReference>
<dbReference type="Proteomes" id="UP000176974">
    <property type="component" value="Unassembled WGS sequence"/>
</dbReference>
<organism evidence="1 2">
    <name type="scientific">Candidatus Portnoybacteria bacterium RIFCSPHIGHO2_01_FULL_40_12b</name>
    <dbReference type="NCBI Taxonomy" id="1801994"/>
    <lineage>
        <taxon>Bacteria</taxon>
        <taxon>Candidatus Portnoyibacteriota</taxon>
    </lineage>
</organism>
<dbReference type="EMBL" id="MHMY01000005">
    <property type="protein sequence ID" value="OGZ35880.1"/>
    <property type="molecule type" value="Genomic_DNA"/>
</dbReference>
<proteinExistence type="predicted"/>
<protein>
    <submittedName>
        <fullName evidence="1">Uncharacterized protein</fullName>
    </submittedName>
</protein>
<accession>A0A1G2FDZ5</accession>
<comment type="caution">
    <text evidence="1">The sequence shown here is derived from an EMBL/GenBank/DDBJ whole genome shotgun (WGS) entry which is preliminary data.</text>
</comment>